<name>X1DBH6_9ZZZZ</name>
<feature type="non-terminal residue" evidence="2">
    <location>
        <position position="1"/>
    </location>
</feature>
<proteinExistence type="predicted"/>
<dbReference type="Gene3D" id="3.90.870.10">
    <property type="entry name" value="DHBP synthase"/>
    <property type="match status" value="1"/>
</dbReference>
<gene>
    <name evidence="2" type="ORF">S01H4_63769</name>
</gene>
<accession>X1DBH6</accession>
<comment type="caution">
    <text evidence="2">The sequence shown here is derived from an EMBL/GenBank/DDBJ whole genome shotgun (WGS) entry which is preliminary data.</text>
</comment>
<dbReference type="InterPro" id="IPR006070">
    <property type="entry name" value="Sua5-like_dom"/>
</dbReference>
<organism evidence="2">
    <name type="scientific">marine sediment metagenome</name>
    <dbReference type="NCBI Taxonomy" id="412755"/>
    <lineage>
        <taxon>unclassified sequences</taxon>
        <taxon>metagenomes</taxon>
        <taxon>ecological metagenomes</taxon>
    </lineage>
</organism>
<dbReference type="AlphaFoldDB" id="X1DBH6"/>
<feature type="domain" description="YrdC-like" evidence="1">
    <location>
        <begin position="21"/>
        <end position="54"/>
    </location>
</feature>
<dbReference type="EMBL" id="BART01038459">
    <property type="protein sequence ID" value="GAH05670.1"/>
    <property type="molecule type" value="Genomic_DNA"/>
</dbReference>
<protein>
    <recommendedName>
        <fullName evidence="1">YrdC-like domain-containing protein</fullName>
    </recommendedName>
</protein>
<dbReference type="Pfam" id="PF01300">
    <property type="entry name" value="Sua5_yciO_yrdC"/>
    <property type="match status" value="1"/>
</dbReference>
<evidence type="ECO:0000259" key="1">
    <source>
        <dbReference type="Pfam" id="PF01300"/>
    </source>
</evidence>
<dbReference type="InterPro" id="IPR017945">
    <property type="entry name" value="DHBP_synth_RibB-like_a/b_dom"/>
</dbReference>
<reference evidence="2" key="1">
    <citation type="journal article" date="2014" name="Front. Microbiol.">
        <title>High frequency of phylogenetically diverse reductive dehalogenase-homologous genes in deep subseafloor sedimentary metagenomes.</title>
        <authorList>
            <person name="Kawai M."/>
            <person name="Futagami T."/>
            <person name="Toyoda A."/>
            <person name="Takaki Y."/>
            <person name="Nishi S."/>
            <person name="Hori S."/>
            <person name="Arai W."/>
            <person name="Tsubouchi T."/>
            <person name="Morono Y."/>
            <person name="Uchiyama I."/>
            <person name="Ito T."/>
            <person name="Fujiyama A."/>
            <person name="Inagaki F."/>
            <person name="Takami H."/>
        </authorList>
    </citation>
    <scope>NUCLEOTIDE SEQUENCE</scope>
    <source>
        <strain evidence="2">Expedition CK06-06</strain>
    </source>
</reference>
<evidence type="ECO:0000313" key="2">
    <source>
        <dbReference type="EMBL" id="GAH05670.1"/>
    </source>
</evidence>
<dbReference type="GO" id="GO:0003725">
    <property type="term" value="F:double-stranded RNA binding"/>
    <property type="evidence" value="ECO:0007669"/>
    <property type="project" value="InterPro"/>
</dbReference>
<sequence>LSLSPLSFIESAFINPSNSPDTLYGLAALLSDEKAVKEVYKIKKRDIKNPIPILKNMSINEDIKANENIKVGINTKARKNINLNKNIRKNNYLTSSNEKKLLDLKVMVQINYLLIILFYLKDLD</sequence>
<dbReference type="SUPFAM" id="SSF55821">
    <property type="entry name" value="YrdC/RibB"/>
    <property type="match status" value="1"/>
</dbReference>